<sequence>MPLTLHAATVPTWLQITQGTRGLIDVAEAWCSDNNQPASTLLDAKLADDMWPFARQVKCVWMQSAHALNAVQSGQFEPELSDPPTDFDGLRQILDTARDTMLAVDPLALDASADKQVDFVFGGKVRMSFTAQNFLLGFSNPNFFFHATTAFDLLRMKGLNVGKRDYLGSLPILG</sequence>
<dbReference type="RefSeq" id="WP_170012385.1">
    <property type="nucleotide sequence ID" value="NZ_JABCRE010000003.1"/>
</dbReference>
<proteinExistence type="predicted"/>
<reference evidence="1 2" key="1">
    <citation type="submission" date="2020-04" db="EMBL/GenBank/DDBJ databases">
        <authorList>
            <person name="Liu A."/>
        </authorList>
    </citation>
    <scope>NUCLEOTIDE SEQUENCE [LARGE SCALE GENOMIC DNA]</scope>
    <source>
        <strain evidence="1 2">RZ02</strain>
    </source>
</reference>
<dbReference type="Gene3D" id="1.20.120.450">
    <property type="entry name" value="dinb family like domain"/>
    <property type="match status" value="1"/>
</dbReference>
<gene>
    <name evidence="1" type="ORF">HKD42_08280</name>
</gene>
<dbReference type="Pfam" id="PF09351">
    <property type="entry name" value="DUF1993"/>
    <property type="match status" value="1"/>
</dbReference>
<dbReference type="AlphaFoldDB" id="A0A848QPJ3"/>
<keyword evidence="2" id="KW-1185">Reference proteome</keyword>
<dbReference type="SUPFAM" id="SSF109854">
    <property type="entry name" value="DinB/YfiT-like putative metalloenzymes"/>
    <property type="match status" value="1"/>
</dbReference>
<dbReference type="Proteomes" id="UP000561181">
    <property type="component" value="Unassembled WGS sequence"/>
</dbReference>
<name>A0A848QPJ3_9SPHN</name>
<comment type="caution">
    <text evidence="1">The sequence shown here is derived from an EMBL/GenBank/DDBJ whole genome shotgun (WGS) entry which is preliminary data.</text>
</comment>
<dbReference type="PANTHER" id="PTHR36922">
    <property type="entry name" value="BLL2446 PROTEIN"/>
    <property type="match status" value="1"/>
</dbReference>
<evidence type="ECO:0000313" key="2">
    <source>
        <dbReference type="Proteomes" id="UP000561181"/>
    </source>
</evidence>
<evidence type="ECO:0000313" key="1">
    <source>
        <dbReference type="EMBL" id="NMW32055.1"/>
    </source>
</evidence>
<organism evidence="1 2">
    <name type="scientific">Pontixanthobacter rizhaonensis</name>
    <dbReference type="NCBI Taxonomy" id="2730337"/>
    <lineage>
        <taxon>Bacteria</taxon>
        <taxon>Pseudomonadati</taxon>
        <taxon>Pseudomonadota</taxon>
        <taxon>Alphaproteobacteria</taxon>
        <taxon>Sphingomonadales</taxon>
        <taxon>Erythrobacteraceae</taxon>
        <taxon>Pontixanthobacter</taxon>
    </lineage>
</organism>
<dbReference type="InterPro" id="IPR018531">
    <property type="entry name" value="DUF1993"/>
</dbReference>
<dbReference type="PANTHER" id="PTHR36922:SF1">
    <property type="entry name" value="DUF1993 DOMAIN-CONTAINING PROTEIN"/>
    <property type="match status" value="1"/>
</dbReference>
<protein>
    <submittedName>
        <fullName evidence="1">DUF1993 domain-containing protein</fullName>
    </submittedName>
</protein>
<dbReference type="InterPro" id="IPR034660">
    <property type="entry name" value="DinB/YfiT-like"/>
</dbReference>
<dbReference type="EMBL" id="JABCRE010000003">
    <property type="protein sequence ID" value="NMW32055.1"/>
    <property type="molecule type" value="Genomic_DNA"/>
</dbReference>
<accession>A0A848QPJ3</accession>